<evidence type="ECO:0000259" key="1">
    <source>
        <dbReference type="Pfam" id="PF13223"/>
    </source>
</evidence>
<accession>A0A0A0JHN3</accession>
<dbReference type="AlphaFoldDB" id="A0A0A0JHN3"/>
<keyword evidence="3" id="KW-1185">Reference proteome</keyword>
<dbReference type="eggNOG" id="COG1051">
    <property type="taxonomic scope" value="Bacteria"/>
</dbReference>
<dbReference type="EMBL" id="AVPK01000009">
    <property type="protein sequence ID" value="KGN36633.1"/>
    <property type="molecule type" value="Genomic_DNA"/>
</dbReference>
<dbReference type="OrthoDB" id="9808993at2"/>
<name>A0A0A0JHN3_9MICO</name>
<feature type="domain" description="DUF4031" evidence="1">
    <location>
        <begin position="4"/>
        <end position="77"/>
    </location>
</feature>
<evidence type="ECO:0000313" key="2">
    <source>
        <dbReference type="EMBL" id="KGN36633.1"/>
    </source>
</evidence>
<dbReference type="InterPro" id="IPR025109">
    <property type="entry name" value="DUF4031"/>
</dbReference>
<reference evidence="2 3" key="1">
    <citation type="submission" date="2013-08" db="EMBL/GenBank/DDBJ databases">
        <title>The genome sequence of Knoellia subterranea.</title>
        <authorList>
            <person name="Zhu W."/>
            <person name="Wang G."/>
        </authorList>
    </citation>
    <scope>NUCLEOTIDE SEQUENCE [LARGE SCALE GENOMIC DNA]</scope>
    <source>
        <strain evidence="2 3">KCTC 19937</strain>
    </source>
</reference>
<organism evidence="2 3">
    <name type="scientific">Knoellia subterranea KCTC 19937</name>
    <dbReference type="NCBI Taxonomy" id="1385521"/>
    <lineage>
        <taxon>Bacteria</taxon>
        <taxon>Bacillati</taxon>
        <taxon>Actinomycetota</taxon>
        <taxon>Actinomycetes</taxon>
        <taxon>Micrococcales</taxon>
        <taxon>Intrasporangiaceae</taxon>
        <taxon>Knoellia</taxon>
    </lineage>
</organism>
<sequence length="254" mass="27654">MVLLIDPPAWPAHGRLWSHLVSTTSYAELHEFAERAGLPRRAFEGDHYDVPEERHAELVAAGAVSVDGRELLKRLRDSGLRIPKRKHERVVTSTPEAPWLPPGSRADVIASRQDDAPPNTVVVRALVRDARGVLVVERADGGGPDLPTRRVQSGERADEAVAALAADFGLNPHRAHLVGYVRNVVREPDVDYGWPTPHACFAVFGLPGPHDSLAAGTARWLASERHAADLGSRHWWPLLEALEDSAGGAGHAHH</sequence>
<protein>
    <recommendedName>
        <fullName evidence="1">DUF4031 domain-containing protein</fullName>
    </recommendedName>
</protein>
<proteinExistence type="predicted"/>
<dbReference type="Proteomes" id="UP000030011">
    <property type="component" value="Unassembled WGS sequence"/>
</dbReference>
<dbReference type="STRING" id="1385521.N803_04045"/>
<evidence type="ECO:0000313" key="3">
    <source>
        <dbReference type="Proteomes" id="UP000030011"/>
    </source>
</evidence>
<dbReference type="Pfam" id="PF13223">
    <property type="entry name" value="DUF4031"/>
    <property type="match status" value="1"/>
</dbReference>
<comment type="caution">
    <text evidence="2">The sequence shown here is derived from an EMBL/GenBank/DDBJ whole genome shotgun (WGS) entry which is preliminary data.</text>
</comment>
<gene>
    <name evidence="2" type="ORF">N803_04045</name>
</gene>